<gene>
    <name evidence="2" type="ORF">UFOPK3166_00268</name>
</gene>
<dbReference type="AlphaFoldDB" id="A0A6J6ZK11"/>
<accession>A0A6J6ZK11</accession>
<dbReference type="SUPFAM" id="SSF49373">
    <property type="entry name" value="Invasin/intimin cell-adhesion fragments"/>
    <property type="match status" value="4"/>
</dbReference>
<dbReference type="InterPro" id="IPR008964">
    <property type="entry name" value="Invasin/intimin_cell_adhesion"/>
</dbReference>
<sequence>MKRKVIISLALVLSSLASIPTAWSATTLLGSISAITTTLDQGTVTVTPPTTNSPGAFTVSFDNPAIATAKGLVVTLLAPGTTRITFTQAASGAYGSATRTVQFYVRPGTPTLGAFASKTVGLNTGSLTLVAPTSSSKGSWTFTSSDAAIASVSGNKVSLLDGGKVTITATQAATAEWLTAKTTMELTITAVTPTLGTFTNITLTIDSIAKVDLTPPTSNSVGSWTFTSSTPGVATISGVTLTPLRAGTTTVTAKQSPSGGYSSAKTTMVVTVLAADPTVGSLNDITVTQSATSSPSISLVVPTSNSTGTWTLTSSDPKVATVDGNNARIIAPGKTTITAQQEASAKFGPSKPVTMTLTVKGTPTYTALPNLEKLAGDPDVVITNPVSKSDGAWTLISSDPKIATISGNTIKLGDAGLVTITASQAASTFWVAGMTQFTIRVLGVTPTIGTFEPQSIAAEDTAAKIKNPTSNSPGVWTYSVLDEKVAKIVNGAVVGVAPGTTTLSAVQSPGGKYGQSNTVQTTLTVTAKVTGATPKPTVSPSPTPKPSTPTSTGNTSINVSVVKRVMTIAAVGSTTGLKITINGVVAKIGKNTVKSGNKTVLATVGTKVIYMKTFKIK</sequence>
<dbReference type="EMBL" id="CAFABD010000024">
    <property type="protein sequence ID" value="CAB4819418.1"/>
    <property type="molecule type" value="Genomic_DNA"/>
</dbReference>
<name>A0A6J6ZK11_9ZZZZ</name>
<evidence type="ECO:0000256" key="1">
    <source>
        <dbReference type="SAM" id="MobiDB-lite"/>
    </source>
</evidence>
<proteinExistence type="predicted"/>
<reference evidence="2" key="1">
    <citation type="submission" date="2020-05" db="EMBL/GenBank/DDBJ databases">
        <authorList>
            <person name="Chiriac C."/>
            <person name="Salcher M."/>
            <person name="Ghai R."/>
            <person name="Kavagutti S V."/>
        </authorList>
    </citation>
    <scope>NUCLEOTIDE SEQUENCE</scope>
</reference>
<feature type="compositionally biased region" description="Pro residues" evidence="1">
    <location>
        <begin position="537"/>
        <end position="547"/>
    </location>
</feature>
<feature type="region of interest" description="Disordered" evidence="1">
    <location>
        <begin position="531"/>
        <end position="555"/>
    </location>
</feature>
<evidence type="ECO:0000313" key="2">
    <source>
        <dbReference type="EMBL" id="CAB4819418.1"/>
    </source>
</evidence>
<dbReference type="Gene3D" id="2.60.40.1080">
    <property type="match status" value="2"/>
</dbReference>
<organism evidence="2">
    <name type="scientific">freshwater metagenome</name>
    <dbReference type="NCBI Taxonomy" id="449393"/>
    <lineage>
        <taxon>unclassified sequences</taxon>
        <taxon>metagenomes</taxon>
        <taxon>ecological metagenomes</taxon>
    </lineage>
</organism>
<protein>
    <submittedName>
        <fullName evidence="2">Unannotated protein</fullName>
    </submittedName>
</protein>